<dbReference type="Proteomes" id="UP000823935">
    <property type="component" value="Unassembled WGS sequence"/>
</dbReference>
<reference evidence="1" key="1">
    <citation type="submission" date="2020-10" db="EMBL/GenBank/DDBJ databases">
        <authorList>
            <person name="Gilroy R."/>
        </authorList>
    </citation>
    <scope>NUCLEOTIDE SEQUENCE</scope>
    <source>
        <strain evidence="1">CHK190-19873</strain>
    </source>
</reference>
<comment type="caution">
    <text evidence="1">The sequence shown here is derived from an EMBL/GenBank/DDBJ whole genome shotgun (WGS) entry which is preliminary data.</text>
</comment>
<sequence>MNKKDLIPGKTYLHKHTTVIDGIKRQAERWIRCESITETGAVFRRYFEPMIILTDKQIKEELYRE</sequence>
<dbReference type="EMBL" id="DVIQ01000073">
    <property type="protein sequence ID" value="HIS32234.1"/>
    <property type="molecule type" value="Genomic_DNA"/>
</dbReference>
<accession>A0A9D1EUT0</accession>
<proteinExistence type="predicted"/>
<name>A0A9D1EUT0_9FIRM</name>
<organism evidence="1 2">
    <name type="scientific">Candidatus Limivivens intestinipullorum</name>
    <dbReference type="NCBI Taxonomy" id="2840858"/>
    <lineage>
        <taxon>Bacteria</taxon>
        <taxon>Bacillati</taxon>
        <taxon>Bacillota</taxon>
        <taxon>Clostridia</taxon>
        <taxon>Lachnospirales</taxon>
        <taxon>Lachnospiraceae</taxon>
        <taxon>Lachnospiraceae incertae sedis</taxon>
        <taxon>Candidatus Limivivens</taxon>
    </lineage>
</organism>
<evidence type="ECO:0000313" key="2">
    <source>
        <dbReference type="Proteomes" id="UP000823935"/>
    </source>
</evidence>
<gene>
    <name evidence="1" type="ORF">IAB44_11930</name>
</gene>
<dbReference type="AlphaFoldDB" id="A0A9D1EUT0"/>
<evidence type="ECO:0000313" key="1">
    <source>
        <dbReference type="EMBL" id="HIS32234.1"/>
    </source>
</evidence>
<protein>
    <submittedName>
        <fullName evidence="1">Uncharacterized protein</fullName>
    </submittedName>
</protein>
<reference evidence="1" key="2">
    <citation type="journal article" date="2021" name="PeerJ">
        <title>Extensive microbial diversity within the chicken gut microbiome revealed by metagenomics and culture.</title>
        <authorList>
            <person name="Gilroy R."/>
            <person name="Ravi A."/>
            <person name="Getino M."/>
            <person name="Pursley I."/>
            <person name="Horton D.L."/>
            <person name="Alikhan N.F."/>
            <person name="Baker D."/>
            <person name="Gharbi K."/>
            <person name="Hall N."/>
            <person name="Watson M."/>
            <person name="Adriaenssens E.M."/>
            <person name="Foster-Nyarko E."/>
            <person name="Jarju S."/>
            <person name="Secka A."/>
            <person name="Antonio M."/>
            <person name="Oren A."/>
            <person name="Chaudhuri R.R."/>
            <person name="La Ragione R."/>
            <person name="Hildebrand F."/>
            <person name="Pallen M.J."/>
        </authorList>
    </citation>
    <scope>NUCLEOTIDE SEQUENCE</scope>
    <source>
        <strain evidence="1">CHK190-19873</strain>
    </source>
</reference>